<keyword evidence="3" id="KW-1185">Reference proteome</keyword>
<dbReference type="PANTHER" id="PTHR31616">
    <property type="entry name" value="TREHALASE"/>
    <property type="match status" value="1"/>
</dbReference>
<proteinExistence type="predicted"/>
<evidence type="ECO:0000313" key="2">
    <source>
        <dbReference type="EMBL" id="MBP2019213.1"/>
    </source>
</evidence>
<dbReference type="Gene3D" id="1.50.10.10">
    <property type="match status" value="1"/>
</dbReference>
<dbReference type="PANTHER" id="PTHR31616:SF0">
    <property type="entry name" value="GLUCAN 1,4-ALPHA-GLUCOSIDASE"/>
    <property type="match status" value="1"/>
</dbReference>
<dbReference type="Pfam" id="PF00723">
    <property type="entry name" value="Glyco_hydro_15"/>
    <property type="match status" value="1"/>
</dbReference>
<dbReference type="InterPro" id="IPR008928">
    <property type="entry name" value="6-hairpin_glycosidase_sf"/>
</dbReference>
<reference evidence="2 3" key="1">
    <citation type="submission" date="2021-03" db="EMBL/GenBank/DDBJ databases">
        <title>Genomic Encyclopedia of Type Strains, Phase IV (KMG-IV): sequencing the most valuable type-strain genomes for metagenomic binning, comparative biology and taxonomic classification.</title>
        <authorList>
            <person name="Goeker M."/>
        </authorList>
    </citation>
    <scope>NUCLEOTIDE SEQUENCE [LARGE SCALE GENOMIC DNA]</scope>
    <source>
        <strain evidence="2 3">DSM 27138</strain>
    </source>
</reference>
<evidence type="ECO:0000259" key="1">
    <source>
        <dbReference type="Pfam" id="PF00723"/>
    </source>
</evidence>
<protein>
    <submittedName>
        <fullName evidence="2">GH15 family glucan-1,4-alpha-glucosidase</fullName>
    </submittedName>
</protein>
<name>A0ABS4JUJ8_9FIRM</name>
<accession>A0ABS4JUJ8</accession>
<dbReference type="EMBL" id="JAGGLG010000024">
    <property type="protein sequence ID" value="MBP2019213.1"/>
    <property type="molecule type" value="Genomic_DNA"/>
</dbReference>
<comment type="caution">
    <text evidence="2">The sequence shown here is derived from an EMBL/GenBank/DDBJ whole genome shotgun (WGS) entry which is preliminary data.</text>
</comment>
<sequence length="367" mass="41689">MTVDLVQHSIAVIARGQTPTGAYLASPNFAQYRYAWLRDGAFIAYGMDRAGQHRSSRAFHRWVDRTLRGVACKVEALEQKADRGEPIEMTEWLHCRYTPEGQEGDAGWGVFQLDGYGTWLWALCEHVRMTGARDLLEEVRPSVELVRRYLTRFWDRPNFDCWEEHGEHVHPATLACIYGGLRAVDALEGSQGAAEVCEAIRSYLLTHFVHGGRLTKFADGRSIDANLLWVSVPFGLLSPSDPLMEATVAELERRCVTGGVHRYPEDTYYGGGEWLILSAWLGWYYVRAGNRARALELLAWVERQADERGDMPEQVTDRANVPEMVQPWVNRWGPVAKPLLWSHAMYLILRAELGLLEQQFSGPEPGW</sequence>
<dbReference type="InterPro" id="IPR011613">
    <property type="entry name" value="GH15-like"/>
</dbReference>
<dbReference type="Proteomes" id="UP001519289">
    <property type="component" value="Unassembled WGS sequence"/>
</dbReference>
<evidence type="ECO:0000313" key="3">
    <source>
        <dbReference type="Proteomes" id="UP001519289"/>
    </source>
</evidence>
<feature type="domain" description="GH15-like" evidence="1">
    <location>
        <begin position="4"/>
        <end position="290"/>
    </location>
</feature>
<dbReference type="SUPFAM" id="SSF48208">
    <property type="entry name" value="Six-hairpin glycosidases"/>
    <property type="match status" value="1"/>
</dbReference>
<organism evidence="2 3">
    <name type="scientific">Symbiobacterium terraclitae</name>
    <dbReference type="NCBI Taxonomy" id="557451"/>
    <lineage>
        <taxon>Bacteria</taxon>
        <taxon>Bacillati</taxon>
        <taxon>Bacillota</taxon>
        <taxon>Clostridia</taxon>
        <taxon>Eubacteriales</taxon>
        <taxon>Symbiobacteriaceae</taxon>
        <taxon>Symbiobacterium</taxon>
    </lineage>
</organism>
<gene>
    <name evidence="2" type="ORF">J2Z79_002638</name>
</gene>
<dbReference type="RefSeq" id="WP_209467327.1">
    <property type="nucleotide sequence ID" value="NZ_JAGGLG010000024.1"/>
</dbReference>
<dbReference type="InterPro" id="IPR012341">
    <property type="entry name" value="6hp_glycosidase-like_sf"/>
</dbReference>